<proteinExistence type="predicted"/>
<name>A0A067MPY8_BOTB1</name>
<reference evidence="3" key="1">
    <citation type="journal article" date="2014" name="Proc. Natl. Acad. Sci. U.S.A.">
        <title>Extensive sampling of basidiomycete genomes demonstrates inadequacy of the white-rot/brown-rot paradigm for wood decay fungi.</title>
        <authorList>
            <person name="Riley R."/>
            <person name="Salamov A.A."/>
            <person name="Brown D.W."/>
            <person name="Nagy L.G."/>
            <person name="Floudas D."/>
            <person name="Held B.W."/>
            <person name="Levasseur A."/>
            <person name="Lombard V."/>
            <person name="Morin E."/>
            <person name="Otillar R."/>
            <person name="Lindquist E.A."/>
            <person name="Sun H."/>
            <person name="LaButti K.M."/>
            <person name="Schmutz J."/>
            <person name="Jabbour D."/>
            <person name="Luo H."/>
            <person name="Baker S.E."/>
            <person name="Pisabarro A.G."/>
            <person name="Walton J.D."/>
            <person name="Blanchette R.A."/>
            <person name="Henrissat B."/>
            <person name="Martin F."/>
            <person name="Cullen D."/>
            <person name="Hibbett D.S."/>
            <person name="Grigoriev I.V."/>
        </authorList>
    </citation>
    <scope>NUCLEOTIDE SEQUENCE [LARGE SCALE GENOMIC DNA]</scope>
    <source>
        <strain evidence="3">FD-172 SS1</strain>
    </source>
</reference>
<evidence type="ECO:0000256" key="1">
    <source>
        <dbReference type="SAM" id="MobiDB-lite"/>
    </source>
</evidence>
<keyword evidence="3" id="KW-1185">Reference proteome</keyword>
<dbReference type="EMBL" id="KL198040">
    <property type="protein sequence ID" value="KDQ13932.1"/>
    <property type="molecule type" value="Genomic_DNA"/>
</dbReference>
<evidence type="ECO:0000313" key="3">
    <source>
        <dbReference type="Proteomes" id="UP000027195"/>
    </source>
</evidence>
<dbReference type="InParanoid" id="A0A067MPY8"/>
<protein>
    <submittedName>
        <fullName evidence="2">Uncharacterized protein</fullName>
    </submittedName>
</protein>
<accession>A0A067MPY8</accession>
<sequence length="70" mass="7951">MEWPTRPSYHNRITQPLKGSRPGHTAARRQQTRGGRVWPHLSLTQRQPGPAAINIASHDDTSHSPPRCHR</sequence>
<dbReference type="HOGENOM" id="CLU_2757445_0_0_1"/>
<evidence type="ECO:0000313" key="2">
    <source>
        <dbReference type="EMBL" id="KDQ13932.1"/>
    </source>
</evidence>
<feature type="region of interest" description="Disordered" evidence="1">
    <location>
        <begin position="1"/>
        <end position="70"/>
    </location>
</feature>
<dbReference type="Proteomes" id="UP000027195">
    <property type="component" value="Unassembled WGS sequence"/>
</dbReference>
<gene>
    <name evidence="2" type="ORF">BOTBODRAFT_33054</name>
</gene>
<dbReference type="AlphaFoldDB" id="A0A067MPY8"/>
<organism evidence="2 3">
    <name type="scientific">Botryobasidium botryosum (strain FD-172 SS1)</name>
    <dbReference type="NCBI Taxonomy" id="930990"/>
    <lineage>
        <taxon>Eukaryota</taxon>
        <taxon>Fungi</taxon>
        <taxon>Dikarya</taxon>
        <taxon>Basidiomycota</taxon>
        <taxon>Agaricomycotina</taxon>
        <taxon>Agaricomycetes</taxon>
        <taxon>Cantharellales</taxon>
        <taxon>Botryobasidiaceae</taxon>
        <taxon>Botryobasidium</taxon>
    </lineage>
</organism>